<dbReference type="Gene3D" id="2.20.70.30">
    <property type="entry name" value="Nascent polypeptide-associated complex domain"/>
    <property type="match status" value="1"/>
</dbReference>
<organism evidence="5 6">
    <name type="scientific">Cyanidiococcus yangmingshanensis</name>
    <dbReference type="NCBI Taxonomy" id="2690220"/>
    <lineage>
        <taxon>Eukaryota</taxon>
        <taxon>Rhodophyta</taxon>
        <taxon>Bangiophyceae</taxon>
        <taxon>Cyanidiales</taxon>
        <taxon>Cyanidiaceae</taxon>
        <taxon>Cyanidiococcus</taxon>
    </lineage>
</organism>
<sequence>MSGATSEGNTAGAEETTVNRERLQRLQRLSEQVRLGGKGSMRRKKKAAGTRSSATDDKKLHAAIKRMGLSQVPQIDEVNMFKEDGTVLTFAMPKLQANISANTYVMSGSAPQQRRLEDLLDDVGMLSQLGPENLAQIQQLMQQLSAQEKPSDVPDVPDADFEAAATQPTDAPVTS</sequence>
<feature type="compositionally biased region" description="Polar residues" evidence="3">
    <location>
        <begin position="166"/>
        <end position="175"/>
    </location>
</feature>
<comment type="similarity">
    <text evidence="1 2">Belongs to the NAC-beta family.</text>
</comment>
<evidence type="ECO:0000256" key="1">
    <source>
        <dbReference type="ARBA" id="ARBA00005296"/>
    </source>
</evidence>
<feature type="region of interest" description="Disordered" evidence="3">
    <location>
        <begin position="143"/>
        <end position="175"/>
    </location>
</feature>
<keyword evidence="2" id="KW-0805">Transcription regulation</keyword>
<dbReference type="Proteomes" id="UP000530660">
    <property type="component" value="Unassembled WGS sequence"/>
</dbReference>
<evidence type="ECO:0000256" key="3">
    <source>
        <dbReference type="SAM" id="MobiDB-lite"/>
    </source>
</evidence>
<evidence type="ECO:0000256" key="2">
    <source>
        <dbReference type="RuleBase" id="RU361272"/>
    </source>
</evidence>
<protein>
    <recommendedName>
        <fullName evidence="2">Nascent polypeptide-associated complex subunit beta</fullName>
    </recommendedName>
</protein>
<feature type="domain" description="NAC-A/B" evidence="4">
    <location>
        <begin position="54"/>
        <end position="119"/>
    </location>
</feature>
<dbReference type="InterPro" id="IPR039370">
    <property type="entry name" value="BTF3"/>
</dbReference>
<evidence type="ECO:0000313" key="6">
    <source>
        <dbReference type="Proteomes" id="UP000530660"/>
    </source>
</evidence>
<keyword evidence="6" id="KW-1185">Reference proteome</keyword>
<dbReference type="AlphaFoldDB" id="A0A7J7IFS6"/>
<reference evidence="5 6" key="1">
    <citation type="journal article" date="2020" name="J. Phycol.">
        <title>Comparative genome analysis reveals Cyanidiococcus gen. nov., a new extremophilic red algal genus sister to Cyanidioschyzon (Cyanidioschyzonaceae, Rhodophyta).</title>
        <authorList>
            <person name="Liu S.-L."/>
            <person name="Chiang Y.-R."/>
            <person name="Yoon H.S."/>
            <person name="Fu H.-Y."/>
        </authorList>
    </citation>
    <scope>NUCLEOTIDE SEQUENCE [LARGE SCALE GENOMIC DNA]</scope>
    <source>
        <strain evidence="5 6">THAL066</strain>
    </source>
</reference>
<dbReference type="SMART" id="SM01407">
    <property type="entry name" value="NAC"/>
    <property type="match status" value="1"/>
</dbReference>
<evidence type="ECO:0000259" key="4">
    <source>
        <dbReference type="PROSITE" id="PS51151"/>
    </source>
</evidence>
<dbReference type="OrthoDB" id="8033832at2759"/>
<evidence type="ECO:0000313" key="5">
    <source>
        <dbReference type="EMBL" id="KAF6001357.1"/>
    </source>
</evidence>
<comment type="subunit">
    <text evidence="2">Part of the nascent polypeptide-associated complex (NAC).</text>
</comment>
<dbReference type="CDD" id="cd22055">
    <property type="entry name" value="NAC_BTF3"/>
    <property type="match status" value="1"/>
</dbReference>
<dbReference type="InterPro" id="IPR038187">
    <property type="entry name" value="NAC_A/B_dom_sf"/>
</dbReference>
<feature type="compositionally biased region" description="Low complexity" evidence="3">
    <location>
        <begin position="26"/>
        <end position="35"/>
    </location>
</feature>
<dbReference type="PANTHER" id="PTHR10351">
    <property type="entry name" value="TRANSCRIPTION FACTOR BTF3 FAMILY MEMBER"/>
    <property type="match status" value="1"/>
</dbReference>
<proteinExistence type="inferred from homology"/>
<dbReference type="Pfam" id="PF01849">
    <property type="entry name" value="NAC"/>
    <property type="match status" value="1"/>
</dbReference>
<name>A0A7J7IFS6_9RHOD</name>
<gene>
    <name evidence="5" type="primary">BTF3</name>
    <name evidence="5" type="ORF">F1559_003717</name>
</gene>
<accession>A0A7J7IFS6</accession>
<keyword evidence="2" id="KW-0804">Transcription</keyword>
<dbReference type="PROSITE" id="PS51151">
    <property type="entry name" value="NAC_AB"/>
    <property type="match status" value="1"/>
</dbReference>
<feature type="region of interest" description="Disordered" evidence="3">
    <location>
        <begin position="1"/>
        <end position="56"/>
    </location>
</feature>
<comment type="caution">
    <text evidence="5">The sequence shown here is derived from an EMBL/GenBank/DDBJ whole genome shotgun (WGS) entry which is preliminary data.</text>
</comment>
<dbReference type="InterPro" id="IPR002715">
    <property type="entry name" value="Nas_poly-pep-assoc_cplx_dom"/>
</dbReference>
<dbReference type="EMBL" id="VWRR01000015">
    <property type="protein sequence ID" value="KAF6001357.1"/>
    <property type="molecule type" value="Genomic_DNA"/>
</dbReference>
<dbReference type="FunFam" id="2.20.70.30:FF:000001">
    <property type="entry name" value="Transcription factor BTF3 homolog"/>
    <property type="match status" value="1"/>
</dbReference>